<keyword evidence="3" id="KW-0436">Ligase</keyword>
<comment type="pathway">
    <text evidence="1">Purine metabolism; IMP biosynthesis via de novo pathway; 5-amino-1-(5-phospho-D-ribosyl)imidazole-4-carboxamide from 5-amino-1-(5-phospho-D-ribosyl)imidazole-4-carboxylate: step 1/2.</text>
</comment>
<dbReference type="InterPro" id="IPR028923">
    <property type="entry name" value="SAICAR_synt/ADE2_N"/>
</dbReference>
<sequence>METLIEGKTKRIESLDDPTLIRVRTKDSLTANDAAIQADLPVAQDKTTQNCNVMFYLKQAGVPVAYQTRNDETSFIAEKCEMIPIECVIRRRPFGSYLKREPSKSSAEIFQPPLTEFFHKHAVVVNGDGAVITMSEDDARALYLRDGEWTGEVYTDPLIEPHEQEWLLYPPKQPRHEMQPLLAIQPEIDPVTLEYIRNSLMLPCFETIEKAWKKVNVDLIDMKIEIGINQNKELVIADVIDNDSWRIWPNGDPKQQLDKQSFRDGEKLTDVQRKYAVVTEYTKHF</sequence>
<feature type="domain" description="SAICAR synthetase/ADE2 N-terminal" evidence="7">
    <location>
        <begin position="4"/>
        <end position="122"/>
    </location>
</feature>
<dbReference type="SUPFAM" id="SSF56104">
    <property type="entry name" value="SAICAR synthase-like"/>
    <property type="match status" value="1"/>
</dbReference>
<accession>A0A381V6B1</accession>
<organism evidence="8">
    <name type="scientific">marine metagenome</name>
    <dbReference type="NCBI Taxonomy" id="408172"/>
    <lineage>
        <taxon>unclassified sequences</taxon>
        <taxon>metagenomes</taxon>
        <taxon>ecological metagenomes</taxon>
    </lineage>
</organism>
<gene>
    <name evidence="8" type="ORF">METZ01_LOCUS88061</name>
</gene>
<protein>
    <recommendedName>
        <fullName evidence="2">phosphoribosylaminoimidazolesuccinocarboxamide synthase</fullName>
        <ecNumber evidence="2">6.3.2.6</ecNumber>
    </recommendedName>
</protein>
<dbReference type="PANTHER" id="PTHR43599">
    <property type="entry name" value="MULTIFUNCTIONAL PROTEIN ADE2"/>
    <property type="match status" value="1"/>
</dbReference>
<dbReference type="GO" id="GO:0005524">
    <property type="term" value="F:ATP binding"/>
    <property type="evidence" value="ECO:0007669"/>
    <property type="project" value="UniProtKB-KW"/>
</dbReference>
<dbReference type="Pfam" id="PF01259">
    <property type="entry name" value="SAICAR_synt"/>
    <property type="match status" value="2"/>
</dbReference>
<dbReference type="EC" id="6.3.2.6" evidence="2"/>
<dbReference type="PROSITE" id="PS01058">
    <property type="entry name" value="SAICAR_SYNTHETASE_2"/>
    <property type="match status" value="1"/>
</dbReference>
<evidence type="ECO:0000256" key="3">
    <source>
        <dbReference type="ARBA" id="ARBA00022598"/>
    </source>
</evidence>
<dbReference type="UniPathway" id="UPA00074">
    <property type="reaction ID" value="UER00131"/>
</dbReference>
<evidence type="ECO:0000256" key="2">
    <source>
        <dbReference type="ARBA" id="ARBA00012217"/>
    </source>
</evidence>
<dbReference type="InterPro" id="IPR018236">
    <property type="entry name" value="SAICAR_synthetase_CS"/>
</dbReference>
<keyword evidence="6" id="KW-0067">ATP-binding</keyword>
<feature type="domain" description="SAICAR synthetase/ADE2 N-terminal" evidence="7">
    <location>
        <begin position="199"/>
        <end position="275"/>
    </location>
</feature>
<evidence type="ECO:0000259" key="7">
    <source>
        <dbReference type="Pfam" id="PF01259"/>
    </source>
</evidence>
<dbReference type="Gene3D" id="3.30.470.20">
    <property type="entry name" value="ATP-grasp fold, B domain"/>
    <property type="match status" value="1"/>
</dbReference>
<dbReference type="GO" id="GO:0004639">
    <property type="term" value="F:phosphoribosylaminoimidazolesuccinocarboxamide synthase activity"/>
    <property type="evidence" value="ECO:0007669"/>
    <property type="project" value="UniProtKB-EC"/>
</dbReference>
<evidence type="ECO:0000256" key="6">
    <source>
        <dbReference type="ARBA" id="ARBA00022840"/>
    </source>
</evidence>
<name>A0A381V6B1_9ZZZZ</name>
<dbReference type="AlphaFoldDB" id="A0A381V6B1"/>
<dbReference type="InterPro" id="IPR050089">
    <property type="entry name" value="SAICAR_synthetase"/>
</dbReference>
<reference evidence="8" key="1">
    <citation type="submission" date="2018-05" db="EMBL/GenBank/DDBJ databases">
        <authorList>
            <person name="Lanie J.A."/>
            <person name="Ng W.-L."/>
            <person name="Kazmierczak K.M."/>
            <person name="Andrzejewski T.M."/>
            <person name="Davidsen T.M."/>
            <person name="Wayne K.J."/>
            <person name="Tettelin H."/>
            <person name="Glass J.I."/>
            <person name="Rusch D."/>
            <person name="Podicherti R."/>
            <person name="Tsui H.-C.T."/>
            <person name="Winkler M.E."/>
        </authorList>
    </citation>
    <scope>NUCLEOTIDE SEQUENCE</scope>
</reference>
<proteinExistence type="predicted"/>
<evidence type="ECO:0000256" key="5">
    <source>
        <dbReference type="ARBA" id="ARBA00022755"/>
    </source>
</evidence>
<evidence type="ECO:0000256" key="1">
    <source>
        <dbReference type="ARBA" id="ARBA00004672"/>
    </source>
</evidence>
<evidence type="ECO:0000313" key="8">
    <source>
        <dbReference type="EMBL" id="SVA35207.1"/>
    </source>
</evidence>
<keyword evidence="4" id="KW-0547">Nucleotide-binding</keyword>
<dbReference type="GO" id="GO:0005829">
    <property type="term" value="C:cytosol"/>
    <property type="evidence" value="ECO:0007669"/>
    <property type="project" value="TreeGrafter"/>
</dbReference>
<dbReference type="PANTHER" id="PTHR43599:SF3">
    <property type="entry name" value="SI:DKEY-6E2.2"/>
    <property type="match status" value="1"/>
</dbReference>
<dbReference type="EMBL" id="UINC01007815">
    <property type="protein sequence ID" value="SVA35207.1"/>
    <property type="molecule type" value="Genomic_DNA"/>
</dbReference>
<dbReference type="GO" id="GO:0006189">
    <property type="term" value="P:'de novo' IMP biosynthetic process"/>
    <property type="evidence" value="ECO:0007669"/>
    <property type="project" value="UniProtKB-UniPathway"/>
</dbReference>
<evidence type="ECO:0000256" key="4">
    <source>
        <dbReference type="ARBA" id="ARBA00022741"/>
    </source>
</evidence>
<keyword evidence="5" id="KW-0658">Purine biosynthesis</keyword>